<gene>
    <name evidence="3" type="ORF">CELE_F54H12.7</name>
    <name evidence="3 5" type="ORF">F54H12.7</name>
</gene>
<proteinExistence type="predicted"/>
<accession>Q3HKD2</accession>
<dbReference type="CTD" id="3896758"/>
<sequence length="145" mass="15522">MAEKKESSASSKKSESSGNSSSGREDLEGSGNTGVVIKPRKSKKKQKKVPKVSPASRKEDIPGCATVEKVSIRSGSEISQSEWLDNLVPGTLAKPQSRWESITGFIDNYKYPIISSVVLAGVLTYFIVKKGKAGAKCPFTGKKAN</sequence>
<evidence type="ECO:0000256" key="1">
    <source>
        <dbReference type="SAM" id="MobiDB-lite"/>
    </source>
</evidence>
<keyword evidence="4" id="KW-1185">Reference proteome</keyword>
<keyword evidence="2" id="KW-0472">Membrane</keyword>
<name>Q3HKD2_CAEEL</name>
<feature type="transmembrane region" description="Helical" evidence="2">
    <location>
        <begin position="109"/>
        <end position="128"/>
    </location>
</feature>
<feature type="compositionally biased region" description="Basic and acidic residues" evidence="1">
    <location>
        <begin position="1"/>
        <end position="15"/>
    </location>
</feature>
<dbReference type="AGR" id="WB:WBGene00044633"/>
<protein>
    <submittedName>
        <fullName evidence="3">ADP-ribosylation factor-like protein 6-interacting protein 4</fullName>
    </submittedName>
</protein>
<dbReference type="FunCoup" id="Q3HKD2">
    <property type="interactions" value="1522"/>
</dbReference>
<dbReference type="WormBase" id="F54H12.7">
    <property type="protein sequence ID" value="CE39159"/>
    <property type="gene ID" value="WBGene00044633"/>
</dbReference>
<reference evidence="3 4" key="1">
    <citation type="journal article" date="1998" name="Science">
        <title>Genome sequence of the nematode C. elegans: a platform for investigating biology.</title>
        <authorList>
            <consortium name="The C. elegans sequencing consortium"/>
            <person name="Sulson J.E."/>
            <person name="Waterston R."/>
        </authorList>
    </citation>
    <scope>NUCLEOTIDE SEQUENCE [LARGE SCALE GENOMIC DNA]</scope>
    <source>
        <strain evidence="3 4">Bristol N2</strain>
    </source>
</reference>
<dbReference type="InParanoid" id="Q3HKD2"/>
<dbReference type="eggNOG" id="ENOG502TIE2">
    <property type="taxonomic scope" value="Eukaryota"/>
</dbReference>
<dbReference type="PaxDb" id="6239-F54H12.7"/>
<dbReference type="EMBL" id="BX284603">
    <property type="protein sequence ID" value="CCD63460.1"/>
    <property type="molecule type" value="Genomic_DNA"/>
</dbReference>
<dbReference type="HOGENOM" id="CLU_1807931_0_0_1"/>
<dbReference type="Bgee" id="WBGene00044633">
    <property type="expression patterns" value="Expressed in adult organism and 3 other cell types or tissues"/>
</dbReference>
<evidence type="ECO:0000313" key="3">
    <source>
        <dbReference type="EMBL" id="CCD63460.1"/>
    </source>
</evidence>
<dbReference type="KEGG" id="cel:CELE_F54H12.7"/>
<evidence type="ECO:0000256" key="2">
    <source>
        <dbReference type="SAM" id="Phobius"/>
    </source>
</evidence>
<dbReference type="UCSC" id="F54H12.7">
    <property type="organism name" value="c. elegans"/>
</dbReference>
<dbReference type="GeneID" id="3896758"/>
<dbReference type="OrthoDB" id="10502995at2759"/>
<evidence type="ECO:0000313" key="5">
    <source>
        <dbReference type="WormBase" id="F54H12.7"/>
    </source>
</evidence>
<dbReference type="OMA" id="YKYPIMA"/>
<evidence type="ECO:0000313" key="4">
    <source>
        <dbReference type="Proteomes" id="UP000001940"/>
    </source>
</evidence>
<keyword evidence="2" id="KW-1133">Transmembrane helix</keyword>
<dbReference type="RefSeq" id="NP_001033365.1">
    <property type="nucleotide sequence ID" value="NM_001038276.1"/>
</dbReference>
<dbReference type="Proteomes" id="UP000001940">
    <property type="component" value="Chromosome III"/>
</dbReference>
<feature type="region of interest" description="Disordered" evidence="1">
    <location>
        <begin position="1"/>
        <end position="63"/>
    </location>
</feature>
<feature type="compositionally biased region" description="Basic residues" evidence="1">
    <location>
        <begin position="38"/>
        <end position="50"/>
    </location>
</feature>
<dbReference type="AlphaFoldDB" id="Q3HKD2"/>
<keyword evidence="2" id="KW-0812">Transmembrane</keyword>
<organism evidence="3 4">
    <name type="scientific">Caenorhabditis elegans</name>
    <dbReference type="NCBI Taxonomy" id="6239"/>
    <lineage>
        <taxon>Eukaryota</taxon>
        <taxon>Metazoa</taxon>
        <taxon>Ecdysozoa</taxon>
        <taxon>Nematoda</taxon>
        <taxon>Chromadorea</taxon>
        <taxon>Rhabditida</taxon>
        <taxon>Rhabditina</taxon>
        <taxon>Rhabditomorpha</taxon>
        <taxon>Rhabditoidea</taxon>
        <taxon>Rhabditidae</taxon>
        <taxon>Peloderinae</taxon>
        <taxon>Caenorhabditis</taxon>
    </lineage>
</organism>